<protein>
    <submittedName>
        <fullName evidence="6">Cytochrome c</fullName>
    </submittedName>
</protein>
<feature type="domain" description="Cytochrome c" evidence="5">
    <location>
        <begin position="33"/>
        <end position="133"/>
    </location>
</feature>
<organism evidence="6 7">
    <name type="scientific">Roseimicrobium gellanilyticum</name>
    <dbReference type="NCBI Taxonomy" id="748857"/>
    <lineage>
        <taxon>Bacteria</taxon>
        <taxon>Pseudomonadati</taxon>
        <taxon>Verrucomicrobiota</taxon>
        <taxon>Verrucomicrobiia</taxon>
        <taxon>Verrucomicrobiales</taxon>
        <taxon>Verrucomicrobiaceae</taxon>
        <taxon>Roseimicrobium</taxon>
    </lineage>
</organism>
<reference evidence="6 7" key="1">
    <citation type="submission" date="2018-06" db="EMBL/GenBank/DDBJ databases">
        <title>Genomic Encyclopedia of Type Strains, Phase IV (KMG-IV): sequencing the most valuable type-strain genomes for metagenomic binning, comparative biology and taxonomic classification.</title>
        <authorList>
            <person name="Goeker M."/>
        </authorList>
    </citation>
    <scope>NUCLEOTIDE SEQUENCE [LARGE SCALE GENOMIC DNA]</scope>
    <source>
        <strain evidence="6 7">DSM 25532</strain>
    </source>
</reference>
<evidence type="ECO:0000313" key="7">
    <source>
        <dbReference type="Proteomes" id="UP000253426"/>
    </source>
</evidence>
<dbReference type="OrthoDB" id="227493at2"/>
<evidence type="ECO:0000256" key="3">
    <source>
        <dbReference type="ARBA" id="ARBA00023004"/>
    </source>
</evidence>
<evidence type="ECO:0000256" key="4">
    <source>
        <dbReference type="PROSITE-ProRule" id="PRU00433"/>
    </source>
</evidence>
<evidence type="ECO:0000313" key="6">
    <source>
        <dbReference type="EMBL" id="RBP45240.1"/>
    </source>
</evidence>
<dbReference type="Pfam" id="PF07583">
    <property type="entry name" value="PSCyt2"/>
    <property type="match status" value="1"/>
</dbReference>
<dbReference type="InterPro" id="IPR011429">
    <property type="entry name" value="Cyt_c_Planctomycete-type"/>
</dbReference>
<dbReference type="Pfam" id="PF07635">
    <property type="entry name" value="PSCyt1"/>
    <property type="match status" value="1"/>
</dbReference>
<dbReference type="PANTHER" id="PTHR35889:SF3">
    <property type="entry name" value="F-BOX DOMAIN-CONTAINING PROTEIN"/>
    <property type="match status" value="1"/>
</dbReference>
<gene>
    <name evidence="6" type="ORF">DES53_103238</name>
</gene>
<dbReference type="InterPro" id="IPR009056">
    <property type="entry name" value="Cyt_c-like_dom"/>
</dbReference>
<dbReference type="PANTHER" id="PTHR35889">
    <property type="entry name" value="CYCLOINULO-OLIGOSACCHARIDE FRUCTANOTRANSFERASE-RELATED"/>
    <property type="match status" value="1"/>
</dbReference>
<dbReference type="EMBL" id="QNRR01000003">
    <property type="protein sequence ID" value="RBP45240.1"/>
    <property type="molecule type" value="Genomic_DNA"/>
</dbReference>
<dbReference type="InterPro" id="IPR036909">
    <property type="entry name" value="Cyt_c-like_dom_sf"/>
</dbReference>
<evidence type="ECO:0000256" key="1">
    <source>
        <dbReference type="ARBA" id="ARBA00022617"/>
    </source>
</evidence>
<dbReference type="GO" id="GO:0020037">
    <property type="term" value="F:heme binding"/>
    <property type="evidence" value="ECO:0007669"/>
    <property type="project" value="InterPro"/>
</dbReference>
<dbReference type="RefSeq" id="WP_113958369.1">
    <property type="nucleotide sequence ID" value="NZ_QNRR01000003.1"/>
</dbReference>
<keyword evidence="7" id="KW-1185">Reference proteome</keyword>
<dbReference type="Proteomes" id="UP000253426">
    <property type="component" value="Unassembled WGS sequence"/>
</dbReference>
<evidence type="ECO:0000259" key="5">
    <source>
        <dbReference type="PROSITE" id="PS51007"/>
    </source>
</evidence>
<accession>A0A366HNZ7</accession>
<dbReference type="PROSITE" id="PS51007">
    <property type="entry name" value="CYTC"/>
    <property type="match status" value="1"/>
</dbReference>
<dbReference type="InterPro" id="IPR022655">
    <property type="entry name" value="DUF1553"/>
</dbReference>
<dbReference type="AlphaFoldDB" id="A0A366HNZ7"/>
<keyword evidence="3 4" id="KW-0408">Iron</keyword>
<sequence>MSSGNNLTSAPRRVARLLLPLVSLAGMASHTRAEDAASVAFFESKIRPVLVEHCYECHSTETGKSKGGLLLDTKHGIRSGGETGPAVVPGDPTKSLLLTAVKHADPDLEMPPKKPKLSDRVIADLEAWIKSGANDPRETAARTAALPPVSVEEGRKFWSYQKPVVAPSPKTKDTDWATRDLDHFVLARLEAEGMTPSPDAEPVVLLRRLHFDLVGLPPTPAETEFFVQRWNKGGEEREKLLGETVDRLLGSPHFGERWGKHWLDVARFAESNGRESNITFPHAWRYRDYVIRAMNEGKPFDRFVTEQIAGDLLPAKDDAARAQLLVATGFLAFGAKGLNEMSKAQFAADLADEQLDTVTRAIMASSVACARCHDHKTEPFSMEDYYALAGVFKSTKTHYGTWIDSENNNGGTLLRLPELPGQLVPNKPGTPQEVARLKADLAQLAKEGKDQEAYVMKANLEGKDLSGEFNKLLGNAIRIYWQSGGLEGRLATMDEKGRALPLCMGVEDAEKIQDAALLERGEIAHPGKTIRRGFPKVMEMRGVSVPDGKSSGRLEFARWLTSPEHPLTSRVMVNRVWRHLLGAGLVKTTDNFGFSGERPSHQELLDSLAVKFTDGGWSVKALIREIALSRTYRQASTYRDDCFHKDPENRLLWRAGKRRLDAEVIRDSMLSVSGLLDPSPRAGSLVAELDNHSVSLIGFNKKVPEDLDGSRRRSVYLPVLRDALPDAMELFDAAEPSLVIGDRSVTNVPLQALYLLNGAFVQEQAAALAARVAKAQKATEARIREAFLLCFNRAPDPKEMEIAKHYFETAGTSSDAPAEDALLASYCQALLATAEFRNAD</sequence>
<name>A0A366HNZ7_9BACT</name>
<dbReference type="GO" id="GO:0009055">
    <property type="term" value="F:electron transfer activity"/>
    <property type="evidence" value="ECO:0007669"/>
    <property type="project" value="InterPro"/>
</dbReference>
<dbReference type="SUPFAM" id="SSF46626">
    <property type="entry name" value="Cytochrome c"/>
    <property type="match status" value="1"/>
</dbReference>
<evidence type="ECO:0000256" key="2">
    <source>
        <dbReference type="ARBA" id="ARBA00022723"/>
    </source>
</evidence>
<dbReference type="InterPro" id="IPR011444">
    <property type="entry name" value="DUF1549"/>
</dbReference>
<proteinExistence type="predicted"/>
<keyword evidence="2 4" id="KW-0479">Metal-binding</keyword>
<keyword evidence="1 4" id="KW-0349">Heme</keyword>
<dbReference type="GO" id="GO:0046872">
    <property type="term" value="F:metal ion binding"/>
    <property type="evidence" value="ECO:0007669"/>
    <property type="project" value="UniProtKB-KW"/>
</dbReference>
<dbReference type="Pfam" id="PF07587">
    <property type="entry name" value="PSD1"/>
    <property type="match status" value="1"/>
</dbReference>
<comment type="caution">
    <text evidence="6">The sequence shown here is derived from an EMBL/GenBank/DDBJ whole genome shotgun (WGS) entry which is preliminary data.</text>
</comment>